<proteinExistence type="predicted"/>
<dbReference type="Pfam" id="PF24460">
    <property type="entry name" value="DUF7575"/>
    <property type="match status" value="1"/>
</dbReference>
<keyword evidence="1" id="KW-0472">Membrane</keyword>
<feature type="transmembrane region" description="Helical" evidence="1">
    <location>
        <begin position="34"/>
        <end position="56"/>
    </location>
</feature>
<protein>
    <submittedName>
        <fullName evidence="4">Zinc ribbon domain-containing protein</fullName>
    </submittedName>
</protein>
<accession>A0A6C0UQD9</accession>
<evidence type="ECO:0000313" key="5">
    <source>
        <dbReference type="EMBL" id="TVT96606.1"/>
    </source>
</evidence>
<keyword evidence="1" id="KW-1133">Transmembrane helix</keyword>
<keyword evidence="1" id="KW-0812">Transmembrane</keyword>
<dbReference type="KEGG" id="hale:G3A49_05810"/>
<evidence type="ECO:0000313" key="3">
    <source>
        <dbReference type="EMBL" id="NLV02777.1"/>
    </source>
</evidence>
<dbReference type="Proteomes" id="UP000465667">
    <property type="component" value="Chromosome"/>
</dbReference>
<evidence type="ECO:0000313" key="4">
    <source>
        <dbReference type="EMBL" id="QIB77676.1"/>
    </source>
</evidence>
<dbReference type="AlphaFoldDB" id="A0A6C0UQD9"/>
<dbReference type="EMBL" id="WOWC01000001">
    <property type="protein sequence ID" value="NLV02777.1"/>
    <property type="molecule type" value="Genomic_DNA"/>
</dbReference>
<evidence type="ECO:0000313" key="6">
    <source>
        <dbReference type="Proteomes" id="UP000320212"/>
    </source>
</evidence>
<sequence>MKQRAVKRPLLAALLSSFVAGLGQLYLRRWKRAFAWAAVFLGVGSLSGPDAVAMYLQGAGGFWSAAPLFVVTLLATLDAYVVARVQNRASKRSESRDGRVCPNCRRAADPSLAFCQWCATELGSVPGSGAEADVDAAEGGLERD</sequence>
<evidence type="ECO:0000259" key="2">
    <source>
        <dbReference type="Pfam" id="PF24460"/>
    </source>
</evidence>
<dbReference type="Proteomes" id="UP000619835">
    <property type="component" value="Unassembled WGS sequence"/>
</dbReference>
<feature type="transmembrane region" description="Helical" evidence="1">
    <location>
        <begin position="62"/>
        <end position="83"/>
    </location>
</feature>
<dbReference type="EMBL" id="VMTR01000001">
    <property type="protein sequence ID" value="TVT96606.1"/>
    <property type="molecule type" value="Genomic_DNA"/>
</dbReference>
<gene>
    <name evidence="5" type="ORF">FQA18_00250</name>
    <name evidence="4" type="ORF">G3A49_05810</name>
    <name evidence="3" type="ORF">GOC85_09275</name>
</gene>
<evidence type="ECO:0000313" key="7">
    <source>
        <dbReference type="Proteomes" id="UP000465667"/>
    </source>
</evidence>
<name>A0A6C0UQD9_HALVO</name>
<reference evidence="4 7" key="3">
    <citation type="submission" date="2020-02" db="EMBL/GenBank/DDBJ databases">
        <title>Whole genome sequence of Haloferax alexandrinus pws1.</title>
        <authorList>
            <person name="Verma D.K."/>
            <person name="Gopal K."/>
            <person name="Prasad E.S."/>
        </authorList>
    </citation>
    <scope>NUCLEOTIDE SEQUENCE [LARGE SCALE GENOMIC DNA]</scope>
    <source>
        <strain evidence="4">Wsp1</strain>
        <strain evidence="7">wsp1</strain>
    </source>
</reference>
<dbReference type="InterPro" id="IPR055997">
    <property type="entry name" value="DUF7575"/>
</dbReference>
<dbReference type="GeneID" id="44082905"/>
<dbReference type="GeneID" id="301161656"/>
<reference evidence="5 6" key="1">
    <citation type="submission" date="2019-07" db="EMBL/GenBank/DDBJ databases">
        <title>Draft genome sequence of Haloferax volcanii SS0101, isolated from salt farm in Samut Sakhon, Thailand.</title>
        <authorList>
            <person name="Wanthongcharoen S."/>
            <person name="Yamprayoonswat W."/>
            <person name="Ruangsuj P."/>
            <person name="Thongpramul N."/>
            <person name="Jumpathong W."/>
            <person name="Sittihan S."/>
            <person name="Kanjanavas P."/>
            <person name="Yasawong M."/>
        </authorList>
    </citation>
    <scope>NUCLEOTIDE SEQUENCE [LARGE SCALE GENOMIC DNA]</scope>
    <source>
        <strain evidence="5 6">SS0101</strain>
    </source>
</reference>
<reference evidence="3" key="2">
    <citation type="submission" date="2019-12" db="EMBL/GenBank/DDBJ databases">
        <title>Haloferax alexandrinus strain pws11.</title>
        <authorList>
            <person name="Verma D.K."/>
            <person name="Gopal K."/>
            <person name="Prasad E.S."/>
        </authorList>
    </citation>
    <scope>NUCLEOTIDE SEQUENCE</scope>
    <source>
        <strain evidence="3">Pws11</strain>
    </source>
</reference>
<feature type="domain" description="DUF7575" evidence="2">
    <location>
        <begin position="97"/>
        <end position="122"/>
    </location>
</feature>
<organism evidence="4 7">
    <name type="scientific">Haloferax volcanii</name>
    <name type="common">Halobacterium volcanii</name>
    <dbReference type="NCBI Taxonomy" id="2246"/>
    <lineage>
        <taxon>Archaea</taxon>
        <taxon>Methanobacteriati</taxon>
        <taxon>Methanobacteriota</taxon>
        <taxon>Stenosarchaea group</taxon>
        <taxon>Halobacteria</taxon>
        <taxon>Halobacteriales</taxon>
        <taxon>Haloferacaceae</taxon>
        <taxon>Haloferax</taxon>
    </lineage>
</organism>
<accession>A0A558GFV8</accession>
<evidence type="ECO:0000256" key="1">
    <source>
        <dbReference type="SAM" id="Phobius"/>
    </source>
</evidence>
<dbReference type="RefSeq" id="WP_004064379.1">
    <property type="nucleotide sequence ID" value="NZ_CP048738.1"/>
</dbReference>
<dbReference type="Proteomes" id="UP000320212">
    <property type="component" value="Unassembled WGS sequence"/>
</dbReference>
<dbReference type="EMBL" id="CP048738">
    <property type="protein sequence ID" value="QIB77676.1"/>
    <property type="molecule type" value="Genomic_DNA"/>
</dbReference>
<feature type="transmembrane region" description="Helical" evidence="1">
    <location>
        <begin position="6"/>
        <end position="27"/>
    </location>
</feature>